<keyword evidence="1" id="KW-0175">Coiled coil</keyword>
<evidence type="ECO:0000259" key="2">
    <source>
        <dbReference type="SMART" id="SM00226"/>
    </source>
</evidence>
<dbReference type="eggNOG" id="COG0394">
    <property type="taxonomic scope" value="Bacteria"/>
</dbReference>
<evidence type="ECO:0000313" key="4">
    <source>
        <dbReference type="Proteomes" id="UP000006294"/>
    </source>
</evidence>
<dbReference type="InterPro" id="IPR036196">
    <property type="entry name" value="Ptyr_pPase_sf"/>
</dbReference>
<accession>K0J033</accession>
<dbReference type="GO" id="GO:0004725">
    <property type="term" value="F:protein tyrosine phosphatase activity"/>
    <property type="evidence" value="ECO:0007669"/>
    <property type="project" value="TreeGrafter"/>
</dbReference>
<protein>
    <recommendedName>
        <fullName evidence="2">Phosphotyrosine protein phosphatase I domain-containing protein</fullName>
    </recommendedName>
</protein>
<organism evidence="3 4">
    <name type="scientific">Amphibacillus xylanus (strain ATCC 51415 / DSM 6626 / JCM 7361 / LMG 17667 / NBRC 15112 / Ep01)</name>
    <dbReference type="NCBI Taxonomy" id="698758"/>
    <lineage>
        <taxon>Bacteria</taxon>
        <taxon>Bacillati</taxon>
        <taxon>Bacillota</taxon>
        <taxon>Bacilli</taxon>
        <taxon>Bacillales</taxon>
        <taxon>Bacillaceae</taxon>
        <taxon>Amphibacillus</taxon>
    </lineage>
</organism>
<dbReference type="PANTHER" id="PTHR11717:SF31">
    <property type="entry name" value="LOW MOLECULAR WEIGHT PROTEIN-TYROSINE-PHOSPHATASE ETP-RELATED"/>
    <property type="match status" value="1"/>
</dbReference>
<dbReference type="EMBL" id="AP012050">
    <property type="protein sequence ID" value="BAM48185.1"/>
    <property type="molecule type" value="Genomic_DNA"/>
</dbReference>
<gene>
    <name evidence="3" type="ordered locus">AXY_20530</name>
</gene>
<dbReference type="InterPro" id="IPR023485">
    <property type="entry name" value="Ptyr_pPase"/>
</dbReference>
<dbReference type="InterPro" id="IPR050438">
    <property type="entry name" value="LMW_PTPase"/>
</dbReference>
<evidence type="ECO:0000256" key="1">
    <source>
        <dbReference type="SAM" id="Coils"/>
    </source>
</evidence>
<dbReference type="SMART" id="SM00226">
    <property type="entry name" value="LMWPc"/>
    <property type="match status" value="1"/>
</dbReference>
<dbReference type="Gene3D" id="3.40.50.2300">
    <property type="match status" value="1"/>
</dbReference>
<dbReference type="Proteomes" id="UP000006294">
    <property type="component" value="Chromosome"/>
</dbReference>
<dbReference type="AlphaFoldDB" id="K0J033"/>
<proteinExistence type="predicted"/>
<dbReference type="KEGG" id="axl:AXY_20530"/>
<dbReference type="SUPFAM" id="SSF52788">
    <property type="entry name" value="Phosphotyrosine protein phosphatases I"/>
    <property type="match status" value="1"/>
</dbReference>
<dbReference type="PATRIC" id="fig|698758.3.peg.2058"/>
<feature type="domain" description="Phosphotyrosine protein phosphatase I" evidence="2">
    <location>
        <begin position="1"/>
        <end position="174"/>
    </location>
</feature>
<dbReference type="STRING" id="698758.AXY_20530"/>
<sequence>MAEAILKSKANFEVQSAGIAAMTGQPTNPKAIDTLKANQIDFSGQSQQLDSELVDWADLILTMTNHHKQAITSHFSAGIDKVFTLKEYTSDDADETWQALKATYLKLEEKRASISENSTKEEIEACLSEEIAEIRRLEEKLRDLDIVDPFGQNLEAYQQAYQEINSAIDKLIEKLPE</sequence>
<dbReference type="HOGENOM" id="CLU_071415_1_2_9"/>
<evidence type="ECO:0000313" key="3">
    <source>
        <dbReference type="EMBL" id="BAM48185.1"/>
    </source>
</evidence>
<dbReference type="Pfam" id="PF01451">
    <property type="entry name" value="LMWPc"/>
    <property type="match status" value="1"/>
</dbReference>
<reference evidence="3 4" key="1">
    <citation type="submission" date="2011-01" db="EMBL/GenBank/DDBJ databases">
        <title>Whole genome sequence of Amphibacillus xylinus NBRC 15112.</title>
        <authorList>
            <person name="Nakazawa H."/>
            <person name="Katano Y."/>
            <person name="Nakamura S."/>
            <person name="Sasagawa M."/>
            <person name="Fukada J."/>
            <person name="Arai T."/>
            <person name="Sasakura N."/>
            <person name="Mochizuki D."/>
            <person name="Hosoyama A."/>
            <person name="Harada K."/>
            <person name="Horikawa H."/>
            <person name="Kato Y."/>
            <person name="Harada T."/>
            <person name="Sasaki K."/>
            <person name="Sekiguchi M."/>
            <person name="Hodoyama M."/>
            <person name="Nishiko R."/>
            <person name="Narita H."/>
            <person name="Hanamaki A."/>
            <person name="Hata C."/>
            <person name="Konno Y."/>
            <person name="Niimura Y."/>
            <person name="Yamazaki S."/>
            <person name="Fujita N."/>
        </authorList>
    </citation>
    <scope>NUCLEOTIDE SEQUENCE [LARGE SCALE GENOMIC DNA]</scope>
    <source>
        <strain evidence="4">ATCC 51415 / DSM 6626 / JCM 7361 / LMG 17667 / NBRC 15112 / Ep01</strain>
    </source>
</reference>
<name>K0J033_AMPXN</name>
<keyword evidence="4" id="KW-1185">Reference proteome</keyword>
<feature type="coiled-coil region" evidence="1">
    <location>
        <begin position="120"/>
        <end position="174"/>
    </location>
</feature>
<dbReference type="PANTHER" id="PTHR11717">
    <property type="entry name" value="LOW MOLECULAR WEIGHT PROTEIN TYROSINE PHOSPHATASE"/>
    <property type="match status" value="1"/>
</dbReference>